<organism evidence="1 2">
    <name type="scientific">Megavirus lba</name>
    <dbReference type="NCBI Taxonomy" id="1235314"/>
    <lineage>
        <taxon>Viruses</taxon>
        <taxon>Varidnaviria</taxon>
        <taxon>Bamfordvirae</taxon>
        <taxon>Nucleocytoviricota</taxon>
        <taxon>Megaviricetes</taxon>
        <taxon>Imitervirales</taxon>
        <taxon>Mimiviridae</taxon>
        <taxon>Megamimivirinae</taxon>
        <taxon>Megavirus</taxon>
        <taxon>Megavirus chilense</taxon>
    </lineage>
</organism>
<dbReference type="EMBL" id="JX885207">
    <property type="protein sequence ID" value="AGD92574.1"/>
    <property type="molecule type" value="Genomic_DNA"/>
</dbReference>
<gene>
    <name evidence="1" type="ORF">LBA_00656</name>
</gene>
<accession>L7Y469</accession>
<reference evidence="1 2" key="1">
    <citation type="journal article" date="2013" name="Clin. Infect. Dis.">
        <title>First isolation of Mimivirus in a patient with pneumonia.</title>
        <authorList>
            <person name="Saadi H."/>
            <person name="Pagnier I."/>
            <person name="Colson P."/>
            <person name="Cherif J.K."/>
            <person name="Beji M."/>
            <person name="Boughalmi M."/>
            <person name="Azza S."/>
            <person name="Armstrong N."/>
            <person name="Robert C."/>
            <person name="Fournous G."/>
            <person name="La Scola B."/>
            <person name="Raoult D."/>
        </authorList>
    </citation>
    <scope>NUCLEOTIDE SEQUENCE [LARGE SCALE GENOMIC DNA]</scope>
    <source>
        <strain evidence="1">LBA111</strain>
    </source>
</reference>
<proteinExistence type="predicted"/>
<protein>
    <submittedName>
        <fullName evidence="1">Uncharacterized protein</fullName>
    </submittedName>
</protein>
<evidence type="ECO:0000313" key="2">
    <source>
        <dbReference type="Proteomes" id="UP000236749"/>
    </source>
</evidence>
<name>L7Y469_9VIRU</name>
<evidence type="ECO:0000313" key="1">
    <source>
        <dbReference type="EMBL" id="AGD92574.1"/>
    </source>
</evidence>
<sequence length="99" mass="11713">MQYTPNTINFGKILKQVKNTQVNENSLDLKSPKRTLVDVSTDTFIKIIFQEENNYYLFLNYVNALDFYLNYLGNINLIQDGHKPFYEHENVEVFLKVVM</sequence>
<dbReference type="Proteomes" id="UP000236749">
    <property type="component" value="Segment"/>
</dbReference>